<dbReference type="SUPFAM" id="SSF88723">
    <property type="entry name" value="PIN domain-like"/>
    <property type="match status" value="1"/>
</dbReference>
<feature type="compositionally biased region" description="Polar residues" evidence="3">
    <location>
        <begin position="280"/>
        <end position="291"/>
    </location>
</feature>
<evidence type="ECO:0000256" key="3">
    <source>
        <dbReference type="SAM" id="MobiDB-lite"/>
    </source>
</evidence>
<dbReference type="Proteomes" id="UP001591681">
    <property type="component" value="Unassembled WGS sequence"/>
</dbReference>
<dbReference type="InterPro" id="IPR029060">
    <property type="entry name" value="PIN-like_dom_sf"/>
</dbReference>
<comment type="similarity">
    <text evidence="1">Belongs to the SWT1 family.</text>
</comment>
<gene>
    <name evidence="5" type="ORF">ACEWY4_014156</name>
</gene>
<evidence type="ECO:0000256" key="1">
    <source>
        <dbReference type="ARBA" id="ARBA00060839"/>
    </source>
</evidence>
<dbReference type="InterPro" id="IPR052626">
    <property type="entry name" value="SWT1_Regulator"/>
</dbReference>
<dbReference type="InterPro" id="IPR002716">
    <property type="entry name" value="PIN_dom"/>
</dbReference>
<evidence type="ECO:0000256" key="2">
    <source>
        <dbReference type="ARBA" id="ARBA00074620"/>
    </source>
</evidence>
<evidence type="ECO:0000259" key="4">
    <source>
        <dbReference type="SMART" id="SM00670"/>
    </source>
</evidence>
<proteinExistence type="inferred from homology"/>
<sequence>MSKSKKKKHRKSKHRTPSPEKEEAEGAQKQRRGTSEKKEECHRNQHRSAVGKRKAEDRDRTLPHPQRKKSSPDRSRELKKPAYRLHTTSVEKKDSRKGGEGTVAKTEHHRRNEDNVAGKKRRTSNPSPTASAKDRKSVPVSYEANRSHGQSYSTPSPVVRKDRVPSTQERSSGSGVKANHRISSALSSTVVKNTSLNLQEQRRKLVGRRSEGQDYEPPAKASRSTPAPPPPPRQPEELREARSMLVERRRRRSVEEEIKASVSLAKQEKGAKEGERRRTSGTLTSASSKLTGSARPDSAASTPPQRPLGTPSSGTTKYASPKPQPMISFRIPKKPSPALPQADIWKERDQSPAQSATPPEPKLLSTAREGPDTVPHKSLSTTVPKQQAPKHQQTTALKHLSTSEAGWPAASPKPLFIPRTIKPVKLTPPTCKPQQREKDACDPQKFQSNVPDPQKFQSNVCDPQTFQSNVCDPQTFQSNLRYPEKFQSNVCDPQKFQSNVPDPQKFQSNVCDPQTFQSNLRYPEKFQSNVCDPQKFQSAAESFSAPVRLPEQSLVKQPITASQPSIWSTQTVSSASFILPENNHDVGDSDQEMQLLEELQQARCEHRLQVNVVECYGELTAMDIDPPDEGAPSSPVFSKEIIQQELIIVMDTNILLSHLDVVKKIRSHGLGALGFPTVLIPWVVLQELDAIKNGKLTNAGERRATPAVHYIYSCLKNQEPRLWGQSMQQASQALCGLQTENNDDRVLQCCLQYQKLCPKSGLILCTNDKNLCSKAVLSGVRALSKADLMQEVDRLKPGVLSPTITAGQGTACPSWQPVQKDGDRSRVDPCTPKAGQTEQREEKERRRAVAAACQLSECVCLLEDSLKGALSAILAQEMKEAYGDLWNEIVLVKPPWSLSDVLQCMMKHWIAVFGNIVQRGLKSNVTQLSECLCSGKSVDVECVCQAVGLAVELLSGFGSRGDYAGLLPQTINTLQGLPHCLLPQADRSPKADGDSVMVEEVASGSGALHGDVWQLFDIMWANVLEHR</sequence>
<feature type="compositionally biased region" description="Basic and acidic residues" evidence="3">
    <location>
        <begin position="70"/>
        <end position="80"/>
    </location>
</feature>
<dbReference type="Gene3D" id="3.40.50.1010">
    <property type="entry name" value="5'-nuclease"/>
    <property type="match status" value="1"/>
</dbReference>
<dbReference type="EMBL" id="JBHFQA010000012">
    <property type="protein sequence ID" value="KAL2089468.1"/>
    <property type="molecule type" value="Genomic_DNA"/>
</dbReference>
<keyword evidence="6" id="KW-1185">Reference proteome</keyword>
<dbReference type="AlphaFoldDB" id="A0ABD1JRG9"/>
<reference evidence="5 6" key="1">
    <citation type="submission" date="2024-09" db="EMBL/GenBank/DDBJ databases">
        <title>A chromosome-level genome assembly of Gray's grenadier anchovy, Coilia grayii.</title>
        <authorList>
            <person name="Fu Z."/>
        </authorList>
    </citation>
    <scope>NUCLEOTIDE SEQUENCE [LARGE SCALE GENOMIC DNA]</scope>
    <source>
        <strain evidence="5">G4</strain>
        <tissue evidence="5">Muscle</tissue>
    </source>
</reference>
<dbReference type="PANTHER" id="PTHR16161:SF0">
    <property type="entry name" value="TRANSCRIPTIONAL PROTEIN SWT1"/>
    <property type="match status" value="1"/>
</dbReference>
<feature type="compositionally biased region" description="Polar residues" evidence="3">
    <location>
        <begin position="165"/>
        <end position="174"/>
    </location>
</feature>
<dbReference type="CDD" id="cd18727">
    <property type="entry name" value="PIN_Swt1-like"/>
    <property type="match status" value="1"/>
</dbReference>
<protein>
    <recommendedName>
        <fullName evidence="2">Transcriptional protein SWT1</fullName>
    </recommendedName>
</protein>
<feature type="compositionally biased region" description="Basic and acidic residues" evidence="3">
    <location>
        <begin position="234"/>
        <end position="259"/>
    </location>
</feature>
<feature type="compositionally biased region" description="Basic residues" evidence="3">
    <location>
        <begin position="1"/>
        <end position="16"/>
    </location>
</feature>
<feature type="region of interest" description="Disordered" evidence="3">
    <location>
        <begin position="815"/>
        <end position="842"/>
    </location>
</feature>
<feature type="compositionally biased region" description="Polar residues" evidence="3">
    <location>
        <begin position="181"/>
        <end position="199"/>
    </location>
</feature>
<evidence type="ECO:0000313" key="5">
    <source>
        <dbReference type="EMBL" id="KAL2089468.1"/>
    </source>
</evidence>
<feature type="domain" description="PIN" evidence="4">
    <location>
        <begin position="646"/>
        <end position="773"/>
    </location>
</feature>
<feature type="compositionally biased region" description="Polar residues" evidence="3">
    <location>
        <begin position="147"/>
        <end position="156"/>
    </location>
</feature>
<feature type="compositionally biased region" description="Basic and acidic residues" evidence="3">
    <location>
        <begin position="200"/>
        <end position="212"/>
    </location>
</feature>
<dbReference type="FunFam" id="3.40.50.1010:FF:000012">
    <property type="entry name" value="SWT1, RNA endoribonuclease homolog"/>
    <property type="match status" value="1"/>
</dbReference>
<feature type="compositionally biased region" description="Basic and acidic residues" evidence="3">
    <location>
        <begin position="89"/>
        <end position="99"/>
    </location>
</feature>
<dbReference type="PANTHER" id="PTHR16161">
    <property type="entry name" value="TRANSCRIPTIONAL PROTEIN SWT1"/>
    <property type="match status" value="1"/>
</dbReference>
<organism evidence="5 6">
    <name type="scientific">Coilia grayii</name>
    <name type="common">Gray's grenadier anchovy</name>
    <dbReference type="NCBI Taxonomy" id="363190"/>
    <lineage>
        <taxon>Eukaryota</taxon>
        <taxon>Metazoa</taxon>
        <taxon>Chordata</taxon>
        <taxon>Craniata</taxon>
        <taxon>Vertebrata</taxon>
        <taxon>Euteleostomi</taxon>
        <taxon>Actinopterygii</taxon>
        <taxon>Neopterygii</taxon>
        <taxon>Teleostei</taxon>
        <taxon>Clupei</taxon>
        <taxon>Clupeiformes</taxon>
        <taxon>Clupeoidei</taxon>
        <taxon>Engraulidae</taxon>
        <taxon>Coilinae</taxon>
        <taxon>Coilia</taxon>
    </lineage>
</organism>
<accession>A0ABD1JRG9</accession>
<feature type="region of interest" description="Disordered" evidence="3">
    <location>
        <begin position="1"/>
        <end position="453"/>
    </location>
</feature>
<feature type="compositionally biased region" description="Basic and acidic residues" evidence="3">
    <location>
        <begin position="266"/>
        <end position="278"/>
    </location>
</feature>
<evidence type="ECO:0000313" key="6">
    <source>
        <dbReference type="Proteomes" id="UP001591681"/>
    </source>
</evidence>
<comment type="caution">
    <text evidence="5">The sequence shown here is derived from an EMBL/GenBank/DDBJ whole genome shotgun (WGS) entry which is preliminary data.</text>
</comment>
<name>A0ABD1JRG9_9TELE</name>
<feature type="compositionally biased region" description="Basic and acidic residues" evidence="3">
    <location>
        <begin position="53"/>
        <end position="62"/>
    </location>
</feature>
<dbReference type="Pfam" id="PF13638">
    <property type="entry name" value="PIN_4"/>
    <property type="match status" value="1"/>
</dbReference>
<feature type="compositionally biased region" description="Polar residues" evidence="3">
    <location>
        <begin position="378"/>
        <end position="404"/>
    </location>
</feature>
<feature type="compositionally biased region" description="Basic and acidic residues" evidence="3">
    <location>
        <begin position="17"/>
        <end position="43"/>
    </location>
</feature>
<dbReference type="SMART" id="SM00670">
    <property type="entry name" value="PINc"/>
    <property type="match status" value="1"/>
</dbReference>